<comment type="caution">
    <text evidence="1">The sequence shown here is derived from an EMBL/GenBank/DDBJ whole genome shotgun (WGS) entry which is preliminary data.</text>
</comment>
<evidence type="ECO:0000313" key="1">
    <source>
        <dbReference type="EMBL" id="RAJ16290.1"/>
    </source>
</evidence>
<sequence>MNIIDSVIFNHVIKEQTFEIGQLYFFEHLILIQINDGMHVSIDTAQDCFKAIYDFYGTEKPFGYISNRINEYSIEVLDYPKHNSLFPNLKMYGVIGYSQINEMNFNIERQFCDIPYIEFKNLNDAYTYVNNYVLNKSFTNAS</sequence>
<proteinExistence type="predicted"/>
<gene>
    <name evidence="1" type="ORF">LY08_01148</name>
</gene>
<dbReference type="OrthoDB" id="1144611at2"/>
<dbReference type="EMBL" id="QLLO01000003">
    <property type="protein sequence ID" value="RAJ16290.1"/>
    <property type="molecule type" value="Genomic_DNA"/>
</dbReference>
<name>A0A327RGY2_9FLAO</name>
<dbReference type="AlphaFoldDB" id="A0A327RGY2"/>
<evidence type="ECO:0008006" key="3">
    <source>
        <dbReference type="Google" id="ProtNLM"/>
    </source>
</evidence>
<evidence type="ECO:0000313" key="2">
    <source>
        <dbReference type="Proteomes" id="UP000248703"/>
    </source>
</evidence>
<keyword evidence="2" id="KW-1185">Reference proteome</keyword>
<accession>A0A327RGY2</accession>
<organism evidence="1 2">
    <name type="scientific">Olleya aquimaris</name>
    <dbReference type="NCBI Taxonomy" id="639310"/>
    <lineage>
        <taxon>Bacteria</taxon>
        <taxon>Pseudomonadati</taxon>
        <taxon>Bacteroidota</taxon>
        <taxon>Flavobacteriia</taxon>
        <taxon>Flavobacteriales</taxon>
        <taxon>Flavobacteriaceae</taxon>
    </lineage>
</organism>
<protein>
    <recommendedName>
        <fullName evidence="3">STAS/SEC14 domain-containing protein</fullName>
    </recommendedName>
</protein>
<dbReference type="Proteomes" id="UP000248703">
    <property type="component" value="Unassembled WGS sequence"/>
</dbReference>
<reference evidence="1 2" key="1">
    <citation type="submission" date="2018-06" db="EMBL/GenBank/DDBJ databases">
        <title>Genomic Encyclopedia of Archaeal and Bacterial Type Strains, Phase II (KMG-II): from individual species to whole genera.</title>
        <authorList>
            <person name="Goeker M."/>
        </authorList>
    </citation>
    <scope>NUCLEOTIDE SEQUENCE [LARGE SCALE GENOMIC DNA]</scope>
    <source>
        <strain evidence="1 2">DSM 24464</strain>
    </source>
</reference>
<dbReference type="RefSeq" id="WP_111659484.1">
    <property type="nucleotide sequence ID" value="NZ_QLLO01000003.1"/>
</dbReference>